<comment type="caution">
    <text evidence="3">The sequence shown here is derived from an EMBL/GenBank/DDBJ whole genome shotgun (WGS) entry which is preliminary data.</text>
</comment>
<dbReference type="Proteomes" id="UP000651085">
    <property type="component" value="Unassembled WGS sequence"/>
</dbReference>
<evidence type="ECO:0000313" key="4">
    <source>
        <dbReference type="Proteomes" id="UP000651085"/>
    </source>
</evidence>
<protein>
    <submittedName>
        <fullName evidence="3">Omp28-related outer membrane protein</fullName>
    </submittedName>
</protein>
<proteinExistence type="predicted"/>
<dbReference type="Gene3D" id="2.60.40.10">
    <property type="entry name" value="Immunoglobulins"/>
    <property type="match status" value="2"/>
</dbReference>
<dbReference type="RefSeq" id="WP_262433167.1">
    <property type="nucleotide sequence ID" value="NZ_JACRTF010000001.1"/>
</dbReference>
<organism evidence="3 4">
    <name type="scientific">Jilunia laotingensis</name>
    <dbReference type="NCBI Taxonomy" id="2763675"/>
    <lineage>
        <taxon>Bacteria</taxon>
        <taxon>Pseudomonadati</taxon>
        <taxon>Bacteroidota</taxon>
        <taxon>Bacteroidia</taxon>
        <taxon>Bacteroidales</taxon>
        <taxon>Bacteroidaceae</taxon>
        <taxon>Jilunia</taxon>
    </lineage>
</organism>
<name>A0A926F4W1_9BACT</name>
<dbReference type="InterPro" id="IPR026444">
    <property type="entry name" value="Secre_tail"/>
</dbReference>
<dbReference type="AlphaFoldDB" id="A0A926F4W1"/>
<evidence type="ECO:0000256" key="1">
    <source>
        <dbReference type="SAM" id="SignalP"/>
    </source>
</evidence>
<keyword evidence="1" id="KW-0732">Signal</keyword>
<gene>
    <name evidence="3" type="ORF">H8744_01580</name>
</gene>
<dbReference type="NCBIfam" id="TIGR04183">
    <property type="entry name" value="Por_Secre_tail"/>
    <property type="match status" value="1"/>
</dbReference>
<evidence type="ECO:0000313" key="3">
    <source>
        <dbReference type="EMBL" id="MBC8591949.1"/>
    </source>
</evidence>
<accession>A0A926F4W1</accession>
<feature type="signal peptide" evidence="1">
    <location>
        <begin position="1"/>
        <end position="23"/>
    </location>
</feature>
<dbReference type="InterPro" id="IPR013783">
    <property type="entry name" value="Ig-like_fold"/>
</dbReference>
<dbReference type="Pfam" id="PF18962">
    <property type="entry name" value="Por_Secre_tail"/>
    <property type="match status" value="1"/>
</dbReference>
<feature type="domain" description="Secretion system C-terminal sorting" evidence="2">
    <location>
        <begin position="607"/>
        <end position="652"/>
    </location>
</feature>
<sequence>MKTKLLLSFCVVFLLSLSSHAYAQFKVKKEVDSSIRNTRKVSKANANNANKLVYTFCSDEINNAARVDQDVELRAYLRIPAKQWKGCKITCVEFGFAYEVGKDSYMFVSKDLNADPLVKQYYQCDTIAIPDEGYIGWKNVPFDEPYLIDSDDDLYVGVYTIQQDPWGTFGLDNLTPIPGANLVSYRRPGKAEWVYQELPSNLSIKVIIEGENIPQTHMRIYSHSSDKMYYKIGESVAINGTIINEGIKPVESFDISYQLNNNESVTTHVSDVAIQPMEIYDFNFDTTVSKEGRGNLILTVSNPNGEPDDFQGSTSVTYDKFACMAKGIQKNVLVEEIVGTDDEGAVTAAEIIKEAIDNSDKKDNIIWVQNHVLADDEYTIEGYSNYSMLYASAIFTPAVNLNHKEAISGTFMLNEENEKVPATSELFLIDNDFGKHLNSILEDEVFYSLNAECDVIDDDVLKIKVALKPAIEGLFPSIFGPNLAMLLTEDNIVGRQAGVDGDYVHNGIPRTFINSEDPRFGMVGNKIEISDNGYTLETKYIIPDKSWKLENMNLICYIMDARMVIDNVVSCPVKANPDGLKKETVENDFAINCKDGTLLIDGDFDQARILSISGQTVMETNNANINVSKLNKGIYCILIQKGNRFVSKKFIIQ</sequence>
<evidence type="ECO:0000259" key="2">
    <source>
        <dbReference type="Pfam" id="PF18962"/>
    </source>
</evidence>
<reference evidence="3" key="1">
    <citation type="submission" date="2020-08" db="EMBL/GenBank/DDBJ databases">
        <title>Genome public.</title>
        <authorList>
            <person name="Liu C."/>
            <person name="Sun Q."/>
        </authorList>
    </citation>
    <scope>NUCLEOTIDE SEQUENCE</scope>
    <source>
        <strain evidence="3">N12</strain>
    </source>
</reference>
<dbReference type="EMBL" id="JACRTF010000001">
    <property type="protein sequence ID" value="MBC8591949.1"/>
    <property type="molecule type" value="Genomic_DNA"/>
</dbReference>
<feature type="chain" id="PRO_5037692990" evidence="1">
    <location>
        <begin position="24"/>
        <end position="653"/>
    </location>
</feature>
<keyword evidence="4" id="KW-1185">Reference proteome</keyword>